<dbReference type="RefSeq" id="WP_209797630.1">
    <property type="nucleotide sequence ID" value="NZ_JAGGJZ010000010.1"/>
</dbReference>
<protein>
    <recommendedName>
        <fullName evidence="3">Apea-like HEPN domain-containing protein</fullName>
    </recommendedName>
</protein>
<accession>A0ABS4F3A8</accession>
<sequence>MDLGKFKEIIKAILFRCDIEDGDNKIKIVYRDLEFEVESTRLDEISNNLNKMNKKDSIGIYSNNYCETLVRNANNRRFMMSQKFMEKYANINDEQNKIKYELSKASDEYIIMLLEKLSDLNMLKEFRRNSLILGSIIIEREKEKEKESNDFFEFLRLLFRQIDTLKIKSEENKSYNEFEKLSNSYLFNLAFNLEIPVIEVKGIDEFISSERITSIRRRKEELDPPKRKYIPDLVYHYQMAISSDSPFLQYISYYHIMEHFFEKIYNEELVKLVQYEISNPNFSIKRESDIKKVIKVINKKLQSHREEFSVNEKEALELVLLRYIDIEKLKRKIDEYDSSLLEYYKNEEVLFSGGSKINFELTQHKDIIKKISLRVYKTRNSLVHSKETDMSKYVPFKHDKKLIREIPLMRFIAEEIILMTSELL</sequence>
<dbReference type="Proteomes" id="UP000783390">
    <property type="component" value="Unassembled WGS sequence"/>
</dbReference>
<name>A0ABS4F3A8_9CLOT</name>
<reference evidence="1 2" key="1">
    <citation type="submission" date="2021-03" db="EMBL/GenBank/DDBJ databases">
        <title>Genomic Encyclopedia of Type Strains, Phase IV (KMG-IV): sequencing the most valuable type-strain genomes for metagenomic binning, comparative biology and taxonomic classification.</title>
        <authorList>
            <person name="Goeker M."/>
        </authorList>
    </citation>
    <scope>NUCLEOTIDE SEQUENCE [LARGE SCALE GENOMIC DNA]</scope>
    <source>
        <strain evidence="1 2">DSM 3984</strain>
    </source>
</reference>
<comment type="caution">
    <text evidence="1">The sequence shown here is derived from an EMBL/GenBank/DDBJ whole genome shotgun (WGS) entry which is preliminary data.</text>
</comment>
<evidence type="ECO:0000313" key="1">
    <source>
        <dbReference type="EMBL" id="MBP1890716.1"/>
    </source>
</evidence>
<gene>
    <name evidence="1" type="ORF">J2Z53_002328</name>
</gene>
<evidence type="ECO:0000313" key="2">
    <source>
        <dbReference type="Proteomes" id="UP000783390"/>
    </source>
</evidence>
<keyword evidence="2" id="KW-1185">Reference proteome</keyword>
<proteinExistence type="predicted"/>
<organism evidence="1 2">
    <name type="scientific">Clostridium moniliforme</name>
    <dbReference type="NCBI Taxonomy" id="39489"/>
    <lineage>
        <taxon>Bacteria</taxon>
        <taxon>Bacillati</taxon>
        <taxon>Bacillota</taxon>
        <taxon>Clostridia</taxon>
        <taxon>Eubacteriales</taxon>
        <taxon>Clostridiaceae</taxon>
        <taxon>Clostridium</taxon>
    </lineage>
</organism>
<evidence type="ECO:0008006" key="3">
    <source>
        <dbReference type="Google" id="ProtNLM"/>
    </source>
</evidence>
<dbReference type="EMBL" id="JAGGJZ010000010">
    <property type="protein sequence ID" value="MBP1890716.1"/>
    <property type="molecule type" value="Genomic_DNA"/>
</dbReference>